<dbReference type="EMBL" id="JBHPBY010000257">
    <property type="protein sequence ID" value="MFC1852038.1"/>
    <property type="molecule type" value="Genomic_DNA"/>
</dbReference>
<dbReference type="Proteomes" id="UP001594351">
    <property type="component" value="Unassembled WGS sequence"/>
</dbReference>
<comment type="caution">
    <text evidence="6">The sequence shown here is derived from an EMBL/GenBank/DDBJ whole genome shotgun (WGS) entry which is preliminary data.</text>
</comment>
<keyword evidence="4" id="KW-0862">Zinc</keyword>
<sequence length="288" mass="31931">MQNQIETLEVGQFKLTIMCDSHLLLPVKWAFHGIKQQHWSSAVELSSANSFRCPVNVIHCEAGPHSVIIDTGIGEPHPTRKIYDAEFSLQQVVDLKTNLSQAGIEIAAVTAVIFSHSDWDHIMGATVEGQGERQPFFPQARHFIMNGGWEHDEVTGAVDSVANIHLSVLKKHGQLQLLDKMHTVAPGITMIPSPGHAAEHAHVRLSSNQETLFCSGDLFHHPIMITHPDWIPYGNDRENLLTSRQAVIAEALDLNAYLFGAHFPFPGIGKLVKEHDLVKWVPTIIGHC</sequence>
<evidence type="ECO:0000313" key="6">
    <source>
        <dbReference type="EMBL" id="MFC1852038.1"/>
    </source>
</evidence>
<comment type="similarity">
    <text evidence="1">Belongs to the metallo-beta-lactamase superfamily.</text>
</comment>
<dbReference type="InterPro" id="IPR036866">
    <property type="entry name" value="RibonucZ/Hydroxyglut_hydro"/>
</dbReference>
<dbReference type="PANTHER" id="PTHR42978">
    <property type="entry name" value="QUORUM-QUENCHING LACTONASE YTNP-RELATED-RELATED"/>
    <property type="match status" value="1"/>
</dbReference>
<evidence type="ECO:0000256" key="3">
    <source>
        <dbReference type="ARBA" id="ARBA00022801"/>
    </source>
</evidence>
<dbReference type="SUPFAM" id="SSF56281">
    <property type="entry name" value="Metallo-hydrolase/oxidoreductase"/>
    <property type="match status" value="1"/>
</dbReference>
<evidence type="ECO:0000256" key="4">
    <source>
        <dbReference type="ARBA" id="ARBA00022833"/>
    </source>
</evidence>
<dbReference type="Gene3D" id="3.60.15.10">
    <property type="entry name" value="Ribonuclease Z/Hydroxyacylglutathione hydrolase-like"/>
    <property type="match status" value="1"/>
</dbReference>
<evidence type="ECO:0000256" key="1">
    <source>
        <dbReference type="ARBA" id="ARBA00007749"/>
    </source>
</evidence>
<keyword evidence="2" id="KW-0479">Metal-binding</keyword>
<evidence type="ECO:0000259" key="5">
    <source>
        <dbReference type="SMART" id="SM00849"/>
    </source>
</evidence>
<reference evidence="6 7" key="1">
    <citation type="submission" date="2024-09" db="EMBL/GenBank/DDBJ databases">
        <title>Laminarin stimulates single cell rates of sulfate reduction while oxygen inhibits transcriptomic activity in coastal marine sediment.</title>
        <authorList>
            <person name="Lindsay M."/>
            <person name="Orcutt B."/>
            <person name="Emerson D."/>
            <person name="Stepanauskas R."/>
            <person name="D'Angelo T."/>
        </authorList>
    </citation>
    <scope>NUCLEOTIDE SEQUENCE [LARGE SCALE GENOMIC DNA]</scope>
    <source>
        <strain evidence="6">SAG AM-311-K15</strain>
    </source>
</reference>
<dbReference type="PANTHER" id="PTHR42978:SF6">
    <property type="entry name" value="QUORUM-QUENCHING LACTONASE YTNP-RELATED"/>
    <property type="match status" value="1"/>
</dbReference>
<dbReference type="InterPro" id="IPR051013">
    <property type="entry name" value="MBL_superfamily_lactonases"/>
</dbReference>
<accession>A0ABV6Z0Q4</accession>
<dbReference type="Pfam" id="PF00753">
    <property type="entry name" value="Lactamase_B"/>
    <property type="match status" value="1"/>
</dbReference>
<name>A0ABV6Z0Q4_UNCC1</name>
<evidence type="ECO:0000256" key="2">
    <source>
        <dbReference type="ARBA" id="ARBA00022723"/>
    </source>
</evidence>
<dbReference type="SMART" id="SM00849">
    <property type="entry name" value="Lactamase_B"/>
    <property type="match status" value="1"/>
</dbReference>
<evidence type="ECO:0000313" key="7">
    <source>
        <dbReference type="Proteomes" id="UP001594351"/>
    </source>
</evidence>
<dbReference type="InterPro" id="IPR001279">
    <property type="entry name" value="Metallo-B-lactamas"/>
</dbReference>
<feature type="domain" description="Metallo-beta-lactamase" evidence="5">
    <location>
        <begin position="54"/>
        <end position="262"/>
    </location>
</feature>
<organism evidence="6 7">
    <name type="scientific">candidate division CSSED10-310 bacterium</name>
    <dbReference type="NCBI Taxonomy" id="2855610"/>
    <lineage>
        <taxon>Bacteria</taxon>
        <taxon>Bacteria division CSSED10-310</taxon>
    </lineage>
</organism>
<keyword evidence="7" id="KW-1185">Reference proteome</keyword>
<proteinExistence type="inferred from homology"/>
<gene>
    <name evidence="6" type="ORF">ACFL27_17735</name>
</gene>
<protein>
    <submittedName>
        <fullName evidence="6">MBL fold metallo-hydrolase</fullName>
    </submittedName>
</protein>
<keyword evidence="3" id="KW-0378">Hydrolase</keyword>